<gene>
    <name evidence="1" type="ORF">US90_C0024G0013</name>
</gene>
<comment type="caution">
    <text evidence="1">The sequence shown here is derived from an EMBL/GenBank/DDBJ whole genome shotgun (WGS) entry which is preliminary data.</text>
</comment>
<proteinExistence type="predicted"/>
<evidence type="ECO:0000313" key="1">
    <source>
        <dbReference type="EMBL" id="KKQ68407.1"/>
    </source>
</evidence>
<name>A0A0G0JNP9_9BACT</name>
<dbReference type="STRING" id="1618490.US90_C0024G0013"/>
<protein>
    <submittedName>
        <fullName evidence="1">Uncharacterized protein</fullName>
    </submittedName>
</protein>
<dbReference type="AlphaFoldDB" id="A0A0G0JNP9"/>
<organism evidence="1 2">
    <name type="scientific">Candidatus Shapirobacteria bacterium GW2011_GWE2_38_30</name>
    <dbReference type="NCBI Taxonomy" id="1618490"/>
    <lineage>
        <taxon>Bacteria</taxon>
        <taxon>Candidatus Shapironibacteriota</taxon>
    </lineage>
</organism>
<sequence length="534" mass="55725">MAVPTYNSDLTPLTNAESGTWVEMTAWAVGDAPLGEGDYYIEGSGCRSSDTNNKTGLCSGCFDYGSSLSASFTANYTCVFMWHVLLPANAMSNYASGGLRAIVGADVLNFSAWRVGGSDKGRNPYGGWQCYAVNPAKTADYTVGTGHGGTYRFFGAAADVISNISKGTMHGFDAMYYGRGQILFDNGDNIGGGYGNFAAMAAVNDAQTARWGLFQKEGTGYLWKGLMSFGETAACYFVDSNINITIDDTPATFATFNKIEIKNTSSVVTWDNVNFTALLSTQLSKGDFEVVANADVNINNSSFTDMNTFIFQSNSTVISATFRRCALVTQGGGTFTDCTFTNTTAASSILATNPSVITACTFVSDGTSHAIELDTSCAGNSYSLSGHTFTGYATTDGTTGNEVIYNNSGGAVTLNASGITGTISVQNSAGSTTSVVSSVPVSVTVVDVTNDPIQTAQVAVCLSSDDSVLLNTDTDINGEVSFGYGGTTPAAIYVRVRKSSTGDTKYIPVSSSGTITGTGYSATITLIEDITAST</sequence>
<evidence type="ECO:0000313" key="2">
    <source>
        <dbReference type="Proteomes" id="UP000034406"/>
    </source>
</evidence>
<reference evidence="1 2" key="1">
    <citation type="journal article" date="2015" name="Nature">
        <title>rRNA introns, odd ribosomes, and small enigmatic genomes across a large radiation of phyla.</title>
        <authorList>
            <person name="Brown C.T."/>
            <person name="Hug L.A."/>
            <person name="Thomas B.C."/>
            <person name="Sharon I."/>
            <person name="Castelle C.J."/>
            <person name="Singh A."/>
            <person name="Wilkins M.J."/>
            <person name="Williams K.H."/>
            <person name="Banfield J.F."/>
        </authorList>
    </citation>
    <scope>NUCLEOTIDE SEQUENCE [LARGE SCALE GENOMIC DNA]</scope>
</reference>
<accession>A0A0G0JNP9</accession>
<dbReference type="Proteomes" id="UP000034406">
    <property type="component" value="Unassembled WGS sequence"/>
</dbReference>
<dbReference type="EMBL" id="LBUT01000024">
    <property type="protein sequence ID" value="KKQ68407.1"/>
    <property type="molecule type" value="Genomic_DNA"/>
</dbReference>